<evidence type="ECO:0000256" key="4">
    <source>
        <dbReference type="ARBA" id="ARBA00022692"/>
    </source>
</evidence>
<dbReference type="AlphaFoldDB" id="A0AAJ1VMQ3"/>
<evidence type="ECO:0000256" key="8">
    <source>
        <dbReference type="ARBA" id="ARBA00023136"/>
    </source>
</evidence>
<evidence type="ECO:0000256" key="3">
    <source>
        <dbReference type="ARBA" id="ARBA00022475"/>
    </source>
</evidence>
<feature type="transmembrane region" description="Helical" evidence="10">
    <location>
        <begin position="21"/>
        <end position="43"/>
    </location>
</feature>
<dbReference type="EMBL" id="CP029684">
    <property type="protein sequence ID" value="QAS69110.1"/>
    <property type="molecule type" value="Genomic_DNA"/>
</dbReference>
<keyword evidence="7 10" id="KW-1133">Transmembrane helix</keyword>
<keyword evidence="6" id="KW-0573">Peptidoglycan synthesis</keyword>
<protein>
    <submittedName>
        <fullName evidence="13">Penicillin-binding protein 2</fullName>
    </submittedName>
</protein>
<dbReference type="RefSeq" id="WP_128684932.1">
    <property type="nucleotide sequence ID" value="NZ_CP029684.2"/>
</dbReference>
<keyword evidence="5" id="KW-0133">Cell shape</keyword>
<evidence type="ECO:0000256" key="5">
    <source>
        <dbReference type="ARBA" id="ARBA00022960"/>
    </source>
</evidence>
<dbReference type="Pfam" id="PF00905">
    <property type="entry name" value="Transpeptidase"/>
    <property type="match status" value="1"/>
</dbReference>
<dbReference type="Proteomes" id="UP001167919">
    <property type="component" value="Unassembled WGS sequence"/>
</dbReference>
<proteinExistence type="inferred from homology"/>
<feature type="domain" description="Penicillin-binding protein dimerisation" evidence="12">
    <location>
        <begin position="70"/>
        <end position="308"/>
    </location>
</feature>
<dbReference type="InterPro" id="IPR001460">
    <property type="entry name" value="PCN-bd_Tpept"/>
</dbReference>
<dbReference type="InterPro" id="IPR050515">
    <property type="entry name" value="Beta-lactam/transpept"/>
</dbReference>
<gene>
    <name evidence="14" type="ORF">DLJ48_00515</name>
    <name evidence="13" type="ORF">EVC35_07530</name>
</gene>
<evidence type="ECO:0000256" key="10">
    <source>
        <dbReference type="SAM" id="Phobius"/>
    </source>
</evidence>
<evidence type="ECO:0000256" key="1">
    <source>
        <dbReference type="ARBA" id="ARBA00004162"/>
    </source>
</evidence>
<dbReference type="InterPro" id="IPR005311">
    <property type="entry name" value="PBP_dimer"/>
</dbReference>
<dbReference type="GO" id="GO:0005886">
    <property type="term" value="C:plasma membrane"/>
    <property type="evidence" value="ECO:0007669"/>
    <property type="project" value="UniProtKB-SubCell"/>
</dbReference>
<evidence type="ECO:0000259" key="11">
    <source>
        <dbReference type="Pfam" id="PF00905"/>
    </source>
</evidence>
<evidence type="ECO:0000313" key="14">
    <source>
        <dbReference type="EMBL" id="QAS69110.1"/>
    </source>
</evidence>
<dbReference type="Pfam" id="PF03717">
    <property type="entry name" value="PBP_dimer"/>
    <property type="match status" value="1"/>
</dbReference>
<dbReference type="Gene3D" id="1.10.10.1230">
    <property type="entry name" value="Penicillin-binding protein, N-terminal non-catalytic domain, head sub-domain"/>
    <property type="match status" value="1"/>
</dbReference>
<comment type="similarity">
    <text evidence="2">Belongs to the transpeptidase family.</text>
</comment>
<keyword evidence="9" id="KW-0961">Cell wall biogenesis/degradation</keyword>
<comment type="subcellular location">
    <subcellularLocation>
        <location evidence="1">Cell membrane</location>
        <topology evidence="1">Single-pass membrane protein</topology>
    </subcellularLocation>
</comment>
<dbReference type="GO" id="GO:0008360">
    <property type="term" value="P:regulation of cell shape"/>
    <property type="evidence" value="ECO:0007669"/>
    <property type="project" value="UniProtKB-KW"/>
</dbReference>
<dbReference type="SUPFAM" id="SSF56519">
    <property type="entry name" value="Penicillin binding protein dimerisation domain"/>
    <property type="match status" value="1"/>
</dbReference>
<evidence type="ECO:0000256" key="6">
    <source>
        <dbReference type="ARBA" id="ARBA00022984"/>
    </source>
</evidence>
<evidence type="ECO:0000259" key="12">
    <source>
        <dbReference type="Pfam" id="PF03717"/>
    </source>
</evidence>
<dbReference type="GO" id="GO:0071555">
    <property type="term" value="P:cell wall organization"/>
    <property type="evidence" value="ECO:0007669"/>
    <property type="project" value="UniProtKB-KW"/>
</dbReference>
<feature type="domain" description="Penicillin-binding protein transpeptidase" evidence="11">
    <location>
        <begin position="348"/>
        <end position="663"/>
    </location>
</feature>
<dbReference type="GO" id="GO:0008658">
    <property type="term" value="F:penicillin binding"/>
    <property type="evidence" value="ECO:0007669"/>
    <property type="project" value="InterPro"/>
</dbReference>
<dbReference type="Gene3D" id="3.40.710.10">
    <property type="entry name" value="DD-peptidase/beta-lactamase superfamily"/>
    <property type="match status" value="1"/>
</dbReference>
<evidence type="ECO:0000313" key="16">
    <source>
        <dbReference type="Proteomes" id="UP001167919"/>
    </source>
</evidence>
<evidence type="ECO:0000256" key="9">
    <source>
        <dbReference type="ARBA" id="ARBA00023316"/>
    </source>
</evidence>
<dbReference type="PANTHER" id="PTHR30627:SF2">
    <property type="entry name" value="PEPTIDOGLYCAN D,D-TRANSPEPTIDASE MRDA"/>
    <property type="match status" value="1"/>
</dbReference>
<evidence type="ECO:0000256" key="2">
    <source>
        <dbReference type="ARBA" id="ARBA00007171"/>
    </source>
</evidence>
<name>A0AAJ1VMQ3_9LACO</name>
<reference evidence="13" key="2">
    <citation type="submission" date="2019-01" db="EMBL/GenBank/DDBJ databases">
        <title>Oenococcus sicerae UCMA17102.</title>
        <authorList>
            <person name="Cousin F.J."/>
            <person name="Le Guellec R."/>
            <person name="Cretenet M."/>
        </authorList>
    </citation>
    <scope>NUCLEOTIDE SEQUENCE</scope>
    <source>
        <strain evidence="13">UCMA17102</strain>
    </source>
</reference>
<evidence type="ECO:0000256" key="7">
    <source>
        <dbReference type="ARBA" id="ARBA00022989"/>
    </source>
</evidence>
<dbReference type="InterPro" id="IPR012338">
    <property type="entry name" value="Beta-lactam/transpept-like"/>
</dbReference>
<sequence>MNRKPELKNFNRKEQRSGNSSIIPTRLNILLGVSGFLLLLLIIKLGMLTIVSGNSYLALINKTDATVETTAAPRGIIYDSTGKVLVGNKSVPSISFERLPEISTTDIYNTAGRLSKYLSVDTNSVTQSQEIDYYLANKKNNDKTINALKLTSKQKNKLTNSEIYKKTVHYLQKKNFKSTGSEKNSVAIYEKMIQTTSLSTTALKSTGVTTSEISRIGERLSQFPGIRVNQGWTRDYPQGSSAKSLLGSLSGSASGLPESGLSTYLAQGYTRTESVGISGIEEQYEQTLRGINKKTQITTNSQNKIVKSKVTQSGQSGNNLQLTINAKFQSDVSNILKENMQTGLTTGGYAAVMNPKTGGLYALAGWDRNNQTGKLTQNDLAAVQDPIVMGSVIKPAMVAMALQAGVITPSNSTQDDQLIKLAGTPEKHSDFNPTGTKIALTAEQALEDSSNTYMIQLALKMNGTPYVSGMSLAVSSSIWNTMRNGFGQFGLGLRTGVDLPNETPGYRGSITGSLASSFVDESFGQYDTYSVIQMARFVSVIANGGYLVQPKVVESVLKSGKNGVQPSVTSSLTPTIQGNVKLSSDEWNVIKTGMWNVANGSSSYNTGGTLIHTLRPRVAAKTGTAESFTNGQQTQNDTMVMYSPYAPYAIAIAYPGDKVDSFGNVEKAAAAIYNAFWNDVMPKPND</sequence>
<evidence type="ECO:0000313" key="13">
    <source>
        <dbReference type="EMBL" id="MDN6900833.1"/>
    </source>
</evidence>
<dbReference type="InterPro" id="IPR036138">
    <property type="entry name" value="PBP_dimer_sf"/>
</dbReference>
<keyword evidence="3" id="KW-1003">Cell membrane</keyword>
<dbReference type="EMBL" id="SDWY01000004">
    <property type="protein sequence ID" value="MDN6900833.1"/>
    <property type="molecule type" value="Genomic_DNA"/>
</dbReference>
<reference evidence="14 15" key="1">
    <citation type="journal article" date="2019" name="Syst. Appl. Microbiol.">
        <title>Oenococcus sicerae sp. nov., isolated from French cider.</title>
        <authorList>
            <person name="Cousin F.J."/>
            <person name="Le Guellec R."/>
            <person name="Chagnot C."/>
            <person name="Goux D."/>
            <person name="Dalmasso M."/>
            <person name="Laplace J.M."/>
            <person name="Cretenet M."/>
        </authorList>
    </citation>
    <scope>NUCLEOTIDE SEQUENCE [LARGE SCALE GENOMIC DNA]</scope>
    <source>
        <strain evidence="14 15">UCMA 15228</strain>
    </source>
</reference>
<dbReference type="PANTHER" id="PTHR30627">
    <property type="entry name" value="PEPTIDOGLYCAN D,D-TRANSPEPTIDASE"/>
    <property type="match status" value="1"/>
</dbReference>
<keyword evidence="8 10" id="KW-0472">Membrane</keyword>
<evidence type="ECO:0000313" key="15">
    <source>
        <dbReference type="Proteomes" id="UP000286907"/>
    </source>
</evidence>
<dbReference type="SUPFAM" id="SSF56601">
    <property type="entry name" value="beta-lactamase/transpeptidase-like"/>
    <property type="match status" value="1"/>
</dbReference>
<organism evidence="13 16">
    <name type="scientific">Oenococcus sicerae</name>
    <dbReference type="NCBI Taxonomy" id="2203724"/>
    <lineage>
        <taxon>Bacteria</taxon>
        <taxon>Bacillati</taxon>
        <taxon>Bacillota</taxon>
        <taxon>Bacilli</taxon>
        <taxon>Lactobacillales</taxon>
        <taxon>Lactobacillaceae</taxon>
        <taxon>Oenococcus</taxon>
    </lineage>
</organism>
<keyword evidence="4 10" id="KW-0812">Transmembrane</keyword>
<dbReference type="Gene3D" id="3.90.1310.10">
    <property type="entry name" value="Penicillin-binding protein 2a (Domain 2)"/>
    <property type="match status" value="1"/>
</dbReference>
<reference evidence="14" key="3">
    <citation type="submission" date="2020-01" db="EMBL/GenBank/DDBJ databases">
        <authorList>
            <person name="Cousin F.J."/>
            <person name="Le Guellec R."/>
            <person name="Cretenet M."/>
        </authorList>
    </citation>
    <scope>NUCLEOTIDE SEQUENCE</scope>
    <source>
        <strain evidence="14">UCMA 15228</strain>
    </source>
</reference>
<dbReference type="Proteomes" id="UP000286907">
    <property type="component" value="Chromosome"/>
</dbReference>
<accession>A0AAJ1VMQ3</accession>
<dbReference type="GO" id="GO:0071972">
    <property type="term" value="F:peptidoglycan L,D-transpeptidase activity"/>
    <property type="evidence" value="ECO:0007669"/>
    <property type="project" value="TreeGrafter"/>
</dbReference>
<dbReference type="GO" id="GO:0009252">
    <property type="term" value="P:peptidoglycan biosynthetic process"/>
    <property type="evidence" value="ECO:0007669"/>
    <property type="project" value="UniProtKB-KW"/>
</dbReference>
<keyword evidence="15" id="KW-1185">Reference proteome</keyword>